<dbReference type="Pfam" id="PF00830">
    <property type="entry name" value="Ribosomal_L28"/>
    <property type="match status" value="1"/>
</dbReference>
<comment type="similarity">
    <text evidence="1">Belongs to the bacterial ribosomal protein bL28 family.</text>
</comment>
<proteinExistence type="inferred from homology"/>
<dbReference type="FunFam" id="2.30.170.40:FF:000003">
    <property type="entry name" value="54S ribosomal protein L24"/>
    <property type="match status" value="1"/>
</dbReference>
<organism evidence="7 8">
    <name type="scientific">Amanita thiersii Skay4041</name>
    <dbReference type="NCBI Taxonomy" id="703135"/>
    <lineage>
        <taxon>Eukaryota</taxon>
        <taxon>Fungi</taxon>
        <taxon>Dikarya</taxon>
        <taxon>Basidiomycota</taxon>
        <taxon>Agaricomycotina</taxon>
        <taxon>Agaricomycetes</taxon>
        <taxon>Agaricomycetidae</taxon>
        <taxon>Agaricales</taxon>
        <taxon>Pluteineae</taxon>
        <taxon>Amanitaceae</taxon>
        <taxon>Amanita</taxon>
    </lineage>
</organism>
<dbReference type="NCBIfam" id="TIGR00009">
    <property type="entry name" value="L28"/>
    <property type="match status" value="1"/>
</dbReference>
<dbReference type="SUPFAM" id="SSF143800">
    <property type="entry name" value="L28p-like"/>
    <property type="match status" value="1"/>
</dbReference>
<dbReference type="InterPro" id="IPR037147">
    <property type="entry name" value="Ribosomal_bL28_sf"/>
</dbReference>
<evidence type="ECO:0000256" key="4">
    <source>
        <dbReference type="ARBA" id="ARBA00035265"/>
    </source>
</evidence>
<evidence type="ECO:0000313" key="7">
    <source>
        <dbReference type="EMBL" id="PFH51156.1"/>
    </source>
</evidence>
<dbReference type="PANTHER" id="PTHR13528:SF2">
    <property type="entry name" value="LARGE RIBOSOMAL SUBUNIT PROTEIN BL28M"/>
    <property type="match status" value="1"/>
</dbReference>
<protein>
    <recommendedName>
        <fullName evidence="4">Large ribosomal subunit protein bL28c</fullName>
    </recommendedName>
    <alternativeName>
        <fullName evidence="5">Large ribosomal subunit protein bL28m</fullName>
    </alternativeName>
</protein>
<evidence type="ECO:0000313" key="8">
    <source>
        <dbReference type="Proteomes" id="UP000242287"/>
    </source>
</evidence>
<dbReference type="InterPro" id="IPR001383">
    <property type="entry name" value="Ribosomal_bL28_bact-type"/>
</dbReference>
<gene>
    <name evidence="7" type="ORF">AMATHDRAFT_191857</name>
</gene>
<dbReference type="Proteomes" id="UP000242287">
    <property type="component" value="Unassembled WGS sequence"/>
</dbReference>
<keyword evidence="8" id="KW-1185">Reference proteome</keyword>
<dbReference type="GO" id="GO:0005762">
    <property type="term" value="C:mitochondrial large ribosomal subunit"/>
    <property type="evidence" value="ECO:0007669"/>
    <property type="project" value="TreeGrafter"/>
</dbReference>
<dbReference type="OrthoDB" id="361870at2759"/>
<evidence type="ECO:0000256" key="2">
    <source>
        <dbReference type="ARBA" id="ARBA00022980"/>
    </source>
</evidence>
<name>A0A2A9NTQ4_9AGAR</name>
<evidence type="ECO:0000256" key="3">
    <source>
        <dbReference type="ARBA" id="ARBA00023274"/>
    </source>
</evidence>
<dbReference type="InterPro" id="IPR026569">
    <property type="entry name" value="Ribosomal_bL28"/>
</dbReference>
<dbReference type="STRING" id="703135.A0A2A9NTQ4"/>
<sequence length="199" mass="22789">MFPSLPRLLEAASLPFKRSQLGLFHGKTKQYGNNVPFSMHKTRRTWLPNVQRKRIYSDVMAKFVRVKVTTKALRSIKKAGGLDNYVANTRHELLGLEGMRLRLANRDQAAKNENDHKIKGAQELSKTDEGREILKQQRSEEMGKELHSFVNRSKKSKDPTIDARSLRERVGKALGLSDLASAQQTIQYLQSRQQEVHHT</sequence>
<evidence type="ECO:0000256" key="6">
    <source>
        <dbReference type="SAM" id="MobiDB-lite"/>
    </source>
</evidence>
<feature type="region of interest" description="Disordered" evidence="6">
    <location>
        <begin position="110"/>
        <end position="164"/>
    </location>
</feature>
<keyword evidence="2" id="KW-0689">Ribosomal protein</keyword>
<dbReference type="Gene3D" id="2.30.170.40">
    <property type="entry name" value="Ribosomal protein L28/L24"/>
    <property type="match status" value="1"/>
</dbReference>
<dbReference type="InterPro" id="IPR034704">
    <property type="entry name" value="Ribosomal_bL28/bL31-like_sf"/>
</dbReference>
<accession>A0A2A9NTQ4</accession>
<evidence type="ECO:0000256" key="5">
    <source>
        <dbReference type="ARBA" id="ARBA00035269"/>
    </source>
</evidence>
<feature type="compositionally biased region" description="Basic and acidic residues" evidence="6">
    <location>
        <begin position="110"/>
        <end position="147"/>
    </location>
</feature>
<dbReference type="GO" id="GO:0006412">
    <property type="term" value="P:translation"/>
    <property type="evidence" value="ECO:0007669"/>
    <property type="project" value="InterPro"/>
</dbReference>
<evidence type="ECO:0000256" key="1">
    <source>
        <dbReference type="ARBA" id="ARBA00008760"/>
    </source>
</evidence>
<dbReference type="HAMAP" id="MF_00373">
    <property type="entry name" value="Ribosomal_bL28"/>
    <property type="match status" value="1"/>
</dbReference>
<dbReference type="AlphaFoldDB" id="A0A2A9NTQ4"/>
<dbReference type="PANTHER" id="PTHR13528">
    <property type="entry name" value="39S RIBOSOMAL PROTEIN L28, MITOCHONDRIAL"/>
    <property type="match status" value="1"/>
</dbReference>
<reference evidence="7 8" key="1">
    <citation type="submission" date="2014-02" db="EMBL/GenBank/DDBJ databases">
        <title>Transposable element dynamics among asymbiotic and ectomycorrhizal Amanita fungi.</title>
        <authorList>
            <consortium name="DOE Joint Genome Institute"/>
            <person name="Hess J."/>
            <person name="Skrede I."/>
            <person name="Wolfe B."/>
            <person name="LaButti K."/>
            <person name="Ohm R.A."/>
            <person name="Grigoriev I.V."/>
            <person name="Pringle A."/>
        </authorList>
    </citation>
    <scope>NUCLEOTIDE SEQUENCE [LARGE SCALE GENOMIC DNA]</scope>
    <source>
        <strain evidence="7 8">SKay4041</strain>
    </source>
</reference>
<dbReference type="EMBL" id="KZ301991">
    <property type="protein sequence ID" value="PFH51156.1"/>
    <property type="molecule type" value="Genomic_DNA"/>
</dbReference>
<dbReference type="GO" id="GO:0003735">
    <property type="term" value="F:structural constituent of ribosome"/>
    <property type="evidence" value="ECO:0007669"/>
    <property type="project" value="InterPro"/>
</dbReference>
<keyword evidence="3" id="KW-0687">Ribonucleoprotein</keyword>